<evidence type="ECO:0000313" key="1">
    <source>
        <dbReference type="EMBL" id="GAA0454350.1"/>
    </source>
</evidence>
<reference evidence="1 2" key="1">
    <citation type="journal article" date="2019" name="Int. J. Syst. Evol. Microbiol.">
        <title>The Global Catalogue of Microorganisms (GCM) 10K type strain sequencing project: providing services to taxonomists for standard genome sequencing and annotation.</title>
        <authorList>
            <consortium name="The Broad Institute Genomics Platform"/>
            <consortium name="The Broad Institute Genome Sequencing Center for Infectious Disease"/>
            <person name="Wu L."/>
            <person name="Ma J."/>
        </authorList>
    </citation>
    <scope>NUCLEOTIDE SEQUENCE [LARGE SCALE GENOMIC DNA]</scope>
    <source>
        <strain evidence="1 2">JCM 14193</strain>
    </source>
</reference>
<dbReference type="Proteomes" id="UP001500740">
    <property type="component" value="Unassembled WGS sequence"/>
</dbReference>
<name>A0ABN0ZQK3_9BACI</name>
<comment type="caution">
    <text evidence="1">The sequence shown here is derived from an EMBL/GenBank/DDBJ whole genome shotgun (WGS) entry which is preliminary data.</text>
</comment>
<organism evidence="1 2">
    <name type="scientific">Alkalibacillus silvisoli</name>
    <dbReference type="NCBI Taxonomy" id="392823"/>
    <lineage>
        <taxon>Bacteria</taxon>
        <taxon>Bacillati</taxon>
        <taxon>Bacillota</taxon>
        <taxon>Bacilli</taxon>
        <taxon>Bacillales</taxon>
        <taxon>Bacillaceae</taxon>
        <taxon>Alkalibacillus</taxon>
    </lineage>
</organism>
<keyword evidence="2" id="KW-1185">Reference proteome</keyword>
<proteinExistence type="predicted"/>
<evidence type="ECO:0008006" key="3">
    <source>
        <dbReference type="Google" id="ProtNLM"/>
    </source>
</evidence>
<sequence>MRMKWTLVSLIAVVVIVGITTMGNDEEVTRMEVDTGDEEYTISQGSLERYKGYWDEVEWGDHDLPNMDRTQDVIVTHVLNETGEELDYVIWFHDDGTATIVSPKAKEGIGEWNEEYGMLLEAELLE</sequence>
<protein>
    <recommendedName>
        <fullName evidence="3">DUF3139 domain-containing protein</fullName>
    </recommendedName>
</protein>
<gene>
    <name evidence="1" type="ORF">GCM10008935_06500</name>
</gene>
<dbReference type="EMBL" id="BAAACZ010000005">
    <property type="protein sequence ID" value="GAA0454350.1"/>
    <property type="molecule type" value="Genomic_DNA"/>
</dbReference>
<evidence type="ECO:0000313" key="2">
    <source>
        <dbReference type="Proteomes" id="UP001500740"/>
    </source>
</evidence>
<accession>A0ABN0ZQK3</accession>
<dbReference type="RefSeq" id="WP_343781755.1">
    <property type="nucleotide sequence ID" value="NZ_BAAACZ010000005.1"/>
</dbReference>